<reference evidence="4" key="1">
    <citation type="journal article" date="2019" name="Int. J. Syst. Evol. Microbiol.">
        <title>The Global Catalogue of Microorganisms (GCM) 10K type strain sequencing project: providing services to taxonomists for standard genome sequencing and annotation.</title>
        <authorList>
            <consortium name="The Broad Institute Genomics Platform"/>
            <consortium name="The Broad Institute Genome Sequencing Center for Infectious Disease"/>
            <person name="Wu L."/>
            <person name="Ma J."/>
        </authorList>
    </citation>
    <scope>NUCLEOTIDE SEQUENCE [LARGE SCALE GENOMIC DNA]</scope>
    <source>
        <strain evidence="4">JCM 11650</strain>
    </source>
</reference>
<dbReference type="RefSeq" id="WP_377724850.1">
    <property type="nucleotide sequence ID" value="NZ_JBHSEW010000004.1"/>
</dbReference>
<keyword evidence="4" id="KW-1185">Reference proteome</keyword>
<proteinExistence type="inferred from homology"/>
<protein>
    <submittedName>
        <fullName evidence="3">YciI-like protein</fullName>
    </submittedName>
</protein>
<evidence type="ECO:0000259" key="2">
    <source>
        <dbReference type="Pfam" id="PF03795"/>
    </source>
</evidence>
<dbReference type="InterPro" id="IPR005545">
    <property type="entry name" value="YCII"/>
</dbReference>
<gene>
    <name evidence="3" type="ORF">ACFO3A_06030</name>
</gene>
<dbReference type="EMBL" id="JBHSEW010000004">
    <property type="protein sequence ID" value="MFC4621771.1"/>
    <property type="molecule type" value="Genomic_DNA"/>
</dbReference>
<dbReference type="Proteomes" id="UP001595967">
    <property type="component" value="Unassembled WGS sequence"/>
</dbReference>
<dbReference type="Pfam" id="PF03795">
    <property type="entry name" value="YCII"/>
    <property type="match status" value="1"/>
</dbReference>
<dbReference type="NCBIfam" id="NF009508">
    <property type="entry name" value="PRK12866.1"/>
    <property type="match status" value="1"/>
</dbReference>
<evidence type="ECO:0000256" key="1">
    <source>
        <dbReference type="ARBA" id="ARBA00007689"/>
    </source>
</evidence>
<evidence type="ECO:0000313" key="4">
    <source>
        <dbReference type="Proteomes" id="UP001595967"/>
    </source>
</evidence>
<dbReference type="PANTHER" id="PTHR33606">
    <property type="entry name" value="PROTEIN YCII"/>
    <property type="match status" value="1"/>
</dbReference>
<comment type="caution">
    <text evidence="3">The sequence shown here is derived from an EMBL/GenBank/DDBJ whole genome shotgun (WGS) entry which is preliminary data.</text>
</comment>
<evidence type="ECO:0000313" key="3">
    <source>
        <dbReference type="EMBL" id="MFC4621771.1"/>
    </source>
</evidence>
<sequence length="100" mass="11028">MHYLLTYHYSADYLQRRGEFRNAHLAAAWAAQGRGEMVLGGTVGDPPDSATFLFDCADPGVIEAFVRADPYVQNGLVLRHTILPWNTVIGDAAKTPVRPE</sequence>
<organism evidence="3 4">
    <name type="scientific">Comamonas nitrativorans</name>
    <dbReference type="NCBI Taxonomy" id="108437"/>
    <lineage>
        <taxon>Bacteria</taxon>
        <taxon>Pseudomonadati</taxon>
        <taxon>Pseudomonadota</taxon>
        <taxon>Betaproteobacteria</taxon>
        <taxon>Burkholderiales</taxon>
        <taxon>Comamonadaceae</taxon>
        <taxon>Comamonas</taxon>
    </lineage>
</organism>
<name>A0ABV9GX19_9BURK</name>
<dbReference type="Gene3D" id="3.30.70.1060">
    <property type="entry name" value="Dimeric alpha+beta barrel"/>
    <property type="match status" value="1"/>
</dbReference>
<dbReference type="InterPro" id="IPR051807">
    <property type="entry name" value="Sec-metab_biosynth-assoc"/>
</dbReference>
<comment type="similarity">
    <text evidence="1">Belongs to the YciI family.</text>
</comment>
<feature type="domain" description="YCII-related" evidence="2">
    <location>
        <begin position="1"/>
        <end position="86"/>
    </location>
</feature>
<accession>A0ABV9GX19</accession>
<dbReference type="SUPFAM" id="SSF54909">
    <property type="entry name" value="Dimeric alpha+beta barrel"/>
    <property type="match status" value="1"/>
</dbReference>
<dbReference type="PANTHER" id="PTHR33606:SF3">
    <property type="entry name" value="PROTEIN YCII"/>
    <property type="match status" value="1"/>
</dbReference>
<dbReference type="InterPro" id="IPR011008">
    <property type="entry name" value="Dimeric_a/b-barrel"/>
</dbReference>